<dbReference type="InterPro" id="IPR050131">
    <property type="entry name" value="Peptidase_S8_subtilisin-like"/>
</dbReference>
<keyword evidence="11" id="KW-1185">Reference proteome</keyword>
<evidence type="ECO:0000313" key="10">
    <source>
        <dbReference type="EMBL" id="MFD2311717.1"/>
    </source>
</evidence>
<dbReference type="PIRSF" id="PIRSF037893">
    <property type="entry name" value="Subtilisin_rel_Maqu_2796"/>
    <property type="match status" value="1"/>
</dbReference>
<keyword evidence="4 5" id="KW-0720">Serine protease</keyword>
<evidence type="ECO:0000256" key="7">
    <source>
        <dbReference type="SAM" id="MobiDB-lite"/>
    </source>
</evidence>
<comment type="similarity">
    <text evidence="1 5 6">Belongs to the peptidase S8 family.</text>
</comment>
<evidence type="ECO:0000256" key="8">
    <source>
        <dbReference type="SAM" id="SignalP"/>
    </source>
</evidence>
<dbReference type="PANTHER" id="PTHR43806">
    <property type="entry name" value="PEPTIDASE S8"/>
    <property type="match status" value="1"/>
</dbReference>
<feature type="domain" description="Peptidase S8/S53" evidence="9">
    <location>
        <begin position="335"/>
        <end position="620"/>
    </location>
</feature>
<evidence type="ECO:0000256" key="6">
    <source>
        <dbReference type="RuleBase" id="RU003355"/>
    </source>
</evidence>
<reference evidence="11" key="1">
    <citation type="journal article" date="2019" name="Int. J. Syst. Evol. Microbiol.">
        <title>The Global Catalogue of Microorganisms (GCM) 10K type strain sequencing project: providing services to taxonomists for standard genome sequencing and annotation.</title>
        <authorList>
            <consortium name="The Broad Institute Genomics Platform"/>
            <consortium name="The Broad Institute Genome Sequencing Center for Infectious Disease"/>
            <person name="Wu L."/>
            <person name="Ma J."/>
        </authorList>
    </citation>
    <scope>NUCLEOTIDE SEQUENCE [LARGE SCALE GENOMIC DNA]</scope>
    <source>
        <strain evidence="11">KCTC 12848</strain>
    </source>
</reference>
<dbReference type="Proteomes" id="UP001597425">
    <property type="component" value="Unassembled WGS sequence"/>
</dbReference>
<dbReference type="InterPro" id="IPR023828">
    <property type="entry name" value="Peptidase_S8_Ser-AS"/>
</dbReference>
<evidence type="ECO:0000313" key="11">
    <source>
        <dbReference type="Proteomes" id="UP001597425"/>
    </source>
</evidence>
<organism evidence="10 11">
    <name type="scientific">Microbulbifer halophilus</name>
    <dbReference type="NCBI Taxonomy" id="453963"/>
    <lineage>
        <taxon>Bacteria</taxon>
        <taxon>Pseudomonadati</taxon>
        <taxon>Pseudomonadota</taxon>
        <taxon>Gammaproteobacteria</taxon>
        <taxon>Cellvibrionales</taxon>
        <taxon>Microbulbiferaceae</taxon>
        <taxon>Microbulbifer</taxon>
    </lineage>
</organism>
<dbReference type="PROSITE" id="PS51257">
    <property type="entry name" value="PROKAR_LIPOPROTEIN"/>
    <property type="match status" value="1"/>
</dbReference>
<dbReference type="PROSITE" id="PS00137">
    <property type="entry name" value="SUBTILASE_HIS"/>
    <property type="match status" value="1"/>
</dbReference>
<evidence type="ECO:0000259" key="9">
    <source>
        <dbReference type="Pfam" id="PF00082"/>
    </source>
</evidence>
<feature type="signal peptide" evidence="8">
    <location>
        <begin position="1"/>
        <end position="24"/>
    </location>
</feature>
<feature type="compositionally biased region" description="Gly residues" evidence="7">
    <location>
        <begin position="36"/>
        <end position="55"/>
    </location>
</feature>
<comment type="caution">
    <text evidence="10">The sequence shown here is derived from an EMBL/GenBank/DDBJ whole genome shotgun (WGS) entry which is preliminary data.</text>
</comment>
<dbReference type="InterPro" id="IPR023827">
    <property type="entry name" value="Peptidase_S8_Asp-AS"/>
</dbReference>
<dbReference type="Pfam" id="PF00082">
    <property type="entry name" value="Peptidase_S8"/>
    <property type="match status" value="1"/>
</dbReference>
<feature type="compositionally biased region" description="Polar residues" evidence="7">
    <location>
        <begin position="77"/>
        <end position="90"/>
    </location>
</feature>
<dbReference type="Gene3D" id="2.60.120.380">
    <property type="match status" value="1"/>
</dbReference>
<evidence type="ECO:0000256" key="5">
    <source>
        <dbReference type="PROSITE-ProRule" id="PRU01240"/>
    </source>
</evidence>
<dbReference type="PRINTS" id="PR00723">
    <property type="entry name" value="SUBTILISIN"/>
</dbReference>
<dbReference type="InterPro" id="IPR017309">
    <property type="entry name" value="Pept_S8A_subtilisin_proteobac"/>
</dbReference>
<evidence type="ECO:0000256" key="3">
    <source>
        <dbReference type="ARBA" id="ARBA00022801"/>
    </source>
</evidence>
<evidence type="ECO:0000256" key="4">
    <source>
        <dbReference type="ARBA" id="ARBA00022825"/>
    </source>
</evidence>
<feature type="region of interest" description="Disordered" evidence="7">
    <location>
        <begin position="27"/>
        <end position="90"/>
    </location>
</feature>
<feature type="compositionally biased region" description="Acidic residues" evidence="7">
    <location>
        <begin position="369"/>
        <end position="384"/>
    </location>
</feature>
<dbReference type="InterPro" id="IPR022398">
    <property type="entry name" value="Peptidase_S8_His-AS"/>
</dbReference>
<dbReference type="InterPro" id="IPR034176">
    <property type="entry name" value="Peptidases_S8_13"/>
</dbReference>
<protein>
    <submittedName>
        <fullName evidence="10">S8 family serine peptidase</fullName>
    </submittedName>
</protein>
<dbReference type="InterPro" id="IPR000209">
    <property type="entry name" value="Peptidase_S8/S53_dom"/>
</dbReference>
<feature type="chain" id="PRO_5047227183" evidence="8">
    <location>
        <begin position="25"/>
        <end position="837"/>
    </location>
</feature>
<dbReference type="PROSITE" id="PS51892">
    <property type="entry name" value="SUBTILASE"/>
    <property type="match status" value="1"/>
</dbReference>
<gene>
    <name evidence="10" type="ORF">ACFSKX_14915</name>
</gene>
<keyword evidence="2 5" id="KW-0645">Protease</keyword>
<dbReference type="PROSITE" id="PS00138">
    <property type="entry name" value="SUBTILASE_SER"/>
    <property type="match status" value="1"/>
</dbReference>
<keyword evidence="3 5" id="KW-0378">Hydrolase</keyword>
<accession>A0ABW5EE30</accession>
<dbReference type="Gene3D" id="3.40.50.200">
    <property type="entry name" value="Peptidase S8/S53 domain"/>
    <property type="match status" value="1"/>
</dbReference>
<evidence type="ECO:0000256" key="1">
    <source>
        <dbReference type="ARBA" id="ARBA00011073"/>
    </source>
</evidence>
<proteinExistence type="inferred from homology"/>
<dbReference type="EMBL" id="JBHUJD010000021">
    <property type="protein sequence ID" value="MFD2311717.1"/>
    <property type="molecule type" value="Genomic_DNA"/>
</dbReference>
<dbReference type="CDD" id="cd07496">
    <property type="entry name" value="Peptidases_S8_13"/>
    <property type="match status" value="1"/>
</dbReference>
<dbReference type="InterPro" id="IPR015500">
    <property type="entry name" value="Peptidase_S8_subtilisin-rel"/>
</dbReference>
<feature type="active site" description="Charge relay system" evidence="5">
    <location>
        <position position="388"/>
    </location>
</feature>
<name>A0ABW5EE30_9GAMM</name>
<dbReference type="RefSeq" id="WP_265721362.1">
    <property type="nucleotide sequence ID" value="NZ_JAPIVK010000010.1"/>
</dbReference>
<feature type="region of interest" description="Disordered" evidence="7">
    <location>
        <begin position="364"/>
        <end position="401"/>
    </location>
</feature>
<sequence length="837" mass="87234">MPSPMKLICHLLFVTLLLALGACGGGSSSSPSAESGDGGGSDGGGDGGSGDTGGDSGHRLSGSVYTARFSDTDSDSNDPQAPAESNNTHAEAQSLGNPVLLGGFASAAEDADDWYRLSLPESQSIRLTVHAYKPLSPLENDLDLYLYTADDPETPVDSSTGVLDDSESLDTGAGDYLLRVEAVSGASGYTLWVDSNYDHSDRSPSVSDDFAPGELIVQWKGKSDPRALEQLDLLPTADTLPDLPHRYRLTDTTVPKSLRQTFPGADPQTLQKLRTLRKLKALQVNPAVEYAEPDYRYRRQTDPEDPQYDSALQNDQWHYGNIDLPTAWDITTGSSGVAVAILDTGIFSGHPDLDGKQVDGYDFISDTDSAGDGDGMDSDPEDDSGSWHGTHVAGTVGAATDNGEGVAGAGWDTRIMPLRVLGAEGGSSYDIAQAVRYAAGLDNDSGEPTTQTQKADVINMSFGGPGFSRTLQDALSAARDAGVILVAAAGNDNSDTPAYPAAMEGVIAVSATGADDQKAPYSNFGDWVDLAAPGGDLSADANGDGFSDGVYSTYVNDSGSADYDSLQGTSMASPHAAAVFALMRDANPQLTPDDLDALLANGQLTQDKGDPGRDPVYGHGLLDAYKSVQAANKGATQPVIAADPETLDFANVDTMLSVEIRNIGADGASVADTPQAGAGWITGVEAVDVDHNGFGSYRVDVDRSGLADGSHSSEVVFPISGADDFRLPVELRVGAGNSGYHAGYLYIRLLKPADGGGYETVQQLARSTDNGEYPFEFTGLESGDYAIAAGSDLNGNGSICDAGEACGLYPDNGEKSFAVDGDRQDLDFVAGYPNDGD</sequence>
<dbReference type="PROSITE" id="PS00136">
    <property type="entry name" value="SUBTILASE_ASP"/>
    <property type="match status" value="1"/>
</dbReference>
<dbReference type="InterPro" id="IPR036852">
    <property type="entry name" value="Peptidase_S8/S53_dom_sf"/>
</dbReference>
<feature type="active site" description="Charge relay system" evidence="5">
    <location>
        <position position="343"/>
    </location>
</feature>
<dbReference type="SUPFAM" id="SSF52743">
    <property type="entry name" value="Subtilisin-like"/>
    <property type="match status" value="1"/>
</dbReference>
<feature type="active site" description="Charge relay system" evidence="5">
    <location>
        <position position="570"/>
    </location>
</feature>
<evidence type="ECO:0000256" key="2">
    <source>
        <dbReference type="ARBA" id="ARBA00022670"/>
    </source>
</evidence>
<dbReference type="PANTHER" id="PTHR43806:SF11">
    <property type="entry name" value="CEREVISIN-RELATED"/>
    <property type="match status" value="1"/>
</dbReference>
<keyword evidence="8" id="KW-0732">Signal</keyword>